<feature type="domain" description="SLH" evidence="2">
    <location>
        <begin position="82"/>
        <end position="145"/>
    </location>
</feature>
<dbReference type="RefSeq" id="WP_003513296.1">
    <property type="nucleotide sequence ID" value="NZ_CP013828.1"/>
</dbReference>
<dbReference type="Pfam" id="PF00395">
    <property type="entry name" value="SLH"/>
    <property type="match status" value="2"/>
</dbReference>
<evidence type="ECO:0000313" key="4">
    <source>
        <dbReference type="Proteomes" id="UP000223596"/>
    </source>
</evidence>
<dbReference type="EMBL" id="PDBW01000001">
    <property type="protein sequence ID" value="PFH01287.1"/>
    <property type="molecule type" value="Genomic_DNA"/>
</dbReference>
<reference evidence="3 4" key="1">
    <citation type="submission" date="2017-09" db="EMBL/GenBank/DDBJ databases">
        <title>Evaluation of Pacific Biosciences Sequencing Technology to Finishing C. thermocellum Genome Sequences.</title>
        <authorList>
            <person name="Brown S."/>
        </authorList>
    </citation>
    <scope>NUCLEOTIDE SEQUENCE [LARGE SCALE GENOMIC DNA]</scope>
    <source>
        <strain evidence="3 4">AD2</strain>
    </source>
</reference>
<dbReference type="GeneID" id="35803608"/>
<evidence type="ECO:0000313" key="3">
    <source>
        <dbReference type="EMBL" id="PFH01287.1"/>
    </source>
</evidence>
<dbReference type="Proteomes" id="UP000223596">
    <property type="component" value="Unassembled WGS sequence"/>
</dbReference>
<protein>
    <submittedName>
        <fullName evidence="3">S-layer family protein</fullName>
    </submittedName>
</protein>
<proteinExistence type="predicted"/>
<accession>A0AB36TB97</accession>
<name>A0AB36TB97_ACETH</name>
<evidence type="ECO:0000259" key="2">
    <source>
        <dbReference type="PROSITE" id="PS51272"/>
    </source>
</evidence>
<feature type="domain" description="SLH" evidence="2">
    <location>
        <begin position="11"/>
        <end position="81"/>
    </location>
</feature>
<comment type="caution">
    <text evidence="3">The sequence shown here is derived from an EMBL/GenBank/DDBJ whole genome shotgun (WGS) entry which is preliminary data.</text>
</comment>
<evidence type="ECO:0000256" key="1">
    <source>
        <dbReference type="ARBA" id="ARBA00022737"/>
    </source>
</evidence>
<organism evidence="3 4">
    <name type="scientific">Acetivibrio thermocellus AD2</name>
    <dbReference type="NCBI Taxonomy" id="1138384"/>
    <lineage>
        <taxon>Bacteria</taxon>
        <taxon>Bacillati</taxon>
        <taxon>Bacillota</taxon>
        <taxon>Clostridia</taxon>
        <taxon>Eubacteriales</taxon>
        <taxon>Oscillospiraceae</taxon>
        <taxon>Acetivibrio</taxon>
    </lineage>
</organism>
<gene>
    <name evidence="3" type="ORF">M972_1116</name>
</gene>
<keyword evidence="1" id="KW-0677">Repeat</keyword>
<dbReference type="PROSITE" id="PS51272">
    <property type="entry name" value="SLH"/>
    <property type="match status" value="2"/>
</dbReference>
<dbReference type="InterPro" id="IPR001119">
    <property type="entry name" value="SLH_dom"/>
</dbReference>
<sequence>MKKYISLLVALAIIFSFNIIGARAQAIPEIQAKNADALVTLGIMKGYEDGSLRLENKIKRSEFITLVVNLMGYDADTNLDSVKVTFTDIKKSHWAYDNIRRAIKYDLVSGYPDNTIAPDNDVTYAEALAVVIRALGYEKTLKGEWPGNVINKAAELKLSANLNLDPNHKLTRGEMSVIVYNALTVKFNR</sequence>
<dbReference type="AlphaFoldDB" id="A0AB36TB97"/>